<keyword evidence="9" id="KW-1185">Reference proteome</keyword>
<feature type="region of interest" description="Disordered" evidence="7">
    <location>
        <begin position="134"/>
        <end position="189"/>
    </location>
</feature>
<dbReference type="Pfam" id="PF01925">
    <property type="entry name" value="TauE"/>
    <property type="match status" value="1"/>
</dbReference>
<protein>
    <recommendedName>
        <fullName evidence="6">Probable membrane transporter protein</fullName>
    </recommendedName>
</protein>
<comment type="caution">
    <text evidence="8">The sequence shown here is derived from an EMBL/GenBank/DDBJ whole genome shotgun (WGS) entry which is preliminary data.</text>
</comment>
<feature type="transmembrane region" description="Helical" evidence="6">
    <location>
        <begin position="72"/>
        <end position="95"/>
    </location>
</feature>
<dbReference type="EMBL" id="PPEL01000053">
    <property type="protein sequence ID" value="PNV65012.1"/>
    <property type="molecule type" value="Genomic_DNA"/>
</dbReference>
<evidence type="ECO:0000313" key="9">
    <source>
        <dbReference type="Proteomes" id="UP000236488"/>
    </source>
</evidence>
<proteinExistence type="inferred from homology"/>
<feature type="transmembrane region" description="Helical" evidence="6">
    <location>
        <begin position="101"/>
        <end position="119"/>
    </location>
</feature>
<gene>
    <name evidence="8" type="ORF">C2L80_08845</name>
</gene>
<feature type="compositionally biased region" description="Low complexity" evidence="7">
    <location>
        <begin position="171"/>
        <end position="184"/>
    </location>
</feature>
<dbReference type="InterPro" id="IPR051598">
    <property type="entry name" value="TSUP/Inactive_protease-like"/>
</dbReference>
<comment type="subcellular location">
    <subcellularLocation>
        <location evidence="6">Cell membrane</location>
        <topology evidence="6">Multi-pass membrane protein</topology>
    </subcellularLocation>
    <subcellularLocation>
        <location evidence="1">Membrane</location>
        <topology evidence="1">Multi-pass membrane protein</topology>
    </subcellularLocation>
</comment>
<dbReference type="AlphaFoldDB" id="A0A2K2U426"/>
<evidence type="ECO:0000256" key="6">
    <source>
        <dbReference type="RuleBase" id="RU363041"/>
    </source>
</evidence>
<dbReference type="InterPro" id="IPR002781">
    <property type="entry name" value="TM_pro_TauE-like"/>
</dbReference>
<organism evidence="8 9">
    <name type="scientific">Rubneribacter badeniensis</name>
    <dbReference type="NCBI Taxonomy" id="2070688"/>
    <lineage>
        <taxon>Bacteria</taxon>
        <taxon>Bacillati</taxon>
        <taxon>Actinomycetota</taxon>
        <taxon>Coriobacteriia</taxon>
        <taxon>Eggerthellales</taxon>
        <taxon>Eggerthellaceae</taxon>
        <taxon>Rubneribacter</taxon>
    </lineage>
</organism>
<keyword evidence="4 6" id="KW-1133">Transmembrane helix</keyword>
<evidence type="ECO:0000256" key="5">
    <source>
        <dbReference type="ARBA" id="ARBA00023136"/>
    </source>
</evidence>
<keyword evidence="3 6" id="KW-0812">Transmembrane</keyword>
<feature type="transmembrane region" description="Helical" evidence="6">
    <location>
        <begin position="262"/>
        <end position="285"/>
    </location>
</feature>
<dbReference type="GO" id="GO:0005886">
    <property type="term" value="C:plasma membrane"/>
    <property type="evidence" value="ECO:0007669"/>
    <property type="project" value="UniProtKB-SubCell"/>
</dbReference>
<feature type="transmembrane region" description="Helical" evidence="6">
    <location>
        <begin position="38"/>
        <end position="60"/>
    </location>
</feature>
<evidence type="ECO:0000256" key="7">
    <source>
        <dbReference type="SAM" id="MobiDB-lite"/>
    </source>
</evidence>
<accession>A0A2K2U426</accession>
<keyword evidence="6" id="KW-1003">Cell membrane</keyword>
<feature type="transmembrane region" description="Helical" evidence="6">
    <location>
        <begin position="197"/>
        <end position="223"/>
    </location>
</feature>
<keyword evidence="5 6" id="KW-0472">Membrane</keyword>
<comment type="similarity">
    <text evidence="2 6">Belongs to the 4-toluene sulfonate uptake permease (TSUP) (TC 2.A.102) family.</text>
</comment>
<dbReference type="Proteomes" id="UP000236488">
    <property type="component" value="Unassembled WGS sequence"/>
</dbReference>
<dbReference type="RefSeq" id="WP_087197162.1">
    <property type="nucleotide sequence ID" value="NZ_PPEL01000053.1"/>
</dbReference>
<sequence>MEVLTLFILPALAGVGIGILSGLLGVGGGTIMVPIFRLAFGMSPVTSTATSLFAIIPTSVSGAVSHVRHKTCVPALGVAAGLGGAATSPIGVWLAQISPPWLVMAAAALIIGWSAAKMLGKAIKMKKPQAARNVGQAARNADKAVPDAGDRGESPTKGTVACAEGREPQGSPSEAAAASSPSTARQNGETKLTRKQLLIGVGIGLIAGLASGYVGVGGGFIMVPLMLSLVGIAMRQASGTSLIAVMILAVPGVIEQALLGNINYAAGIAVVVGTVPGAVVGARLVRVVPERTLRFIFGGFLLVAAALLVVNEFGIL</sequence>
<dbReference type="PANTHER" id="PTHR43701">
    <property type="entry name" value="MEMBRANE TRANSPORTER PROTEIN MJ0441-RELATED"/>
    <property type="match status" value="1"/>
</dbReference>
<dbReference type="PANTHER" id="PTHR43701:SF2">
    <property type="entry name" value="MEMBRANE TRANSPORTER PROTEIN YJNA-RELATED"/>
    <property type="match status" value="1"/>
</dbReference>
<evidence type="ECO:0000313" key="8">
    <source>
        <dbReference type="EMBL" id="PNV65012.1"/>
    </source>
</evidence>
<feature type="transmembrane region" description="Helical" evidence="6">
    <location>
        <begin position="291"/>
        <end position="310"/>
    </location>
</feature>
<feature type="transmembrane region" description="Helical" evidence="6">
    <location>
        <begin position="229"/>
        <end position="250"/>
    </location>
</feature>
<feature type="transmembrane region" description="Helical" evidence="6">
    <location>
        <begin position="7"/>
        <end position="32"/>
    </location>
</feature>
<name>A0A2K2U426_9ACTN</name>
<evidence type="ECO:0000256" key="3">
    <source>
        <dbReference type="ARBA" id="ARBA00022692"/>
    </source>
</evidence>
<evidence type="ECO:0000256" key="1">
    <source>
        <dbReference type="ARBA" id="ARBA00004141"/>
    </source>
</evidence>
<feature type="compositionally biased region" description="Basic and acidic residues" evidence="7">
    <location>
        <begin position="140"/>
        <end position="154"/>
    </location>
</feature>
<reference evidence="8 9" key="1">
    <citation type="journal article" date="2018" name="Int. J. Syst. Evol. Microbiol.">
        <title>Rubneribacter badeniensis gen. nov., sp. nov. and Enteroscipio rubneri gen. nov., sp. nov., new members of the Eggerthellaceae isolated from human faeces.</title>
        <authorList>
            <person name="Danylec N."/>
            <person name="Gobl A."/>
            <person name="Stoll D.A."/>
            <person name="Hetzer B."/>
            <person name="Kulling S.E."/>
            <person name="Huch M."/>
        </authorList>
    </citation>
    <scope>NUCLEOTIDE SEQUENCE [LARGE SCALE GENOMIC DNA]</scope>
    <source>
        <strain evidence="8 9">ResAG-85</strain>
    </source>
</reference>
<evidence type="ECO:0000256" key="4">
    <source>
        <dbReference type="ARBA" id="ARBA00022989"/>
    </source>
</evidence>
<evidence type="ECO:0000256" key="2">
    <source>
        <dbReference type="ARBA" id="ARBA00009142"/>
    </source>
</evidence>